<name>A0ABR9K868_9ACTN</name>
<proteinExistence type="predicted"/>
<dbReference type="InterPro" id="IPR029032">
    <property type="entry name" value="AhpD-like"/>
</dbReference>
<dbReference type="Gene3D" id="1.20.1290.10">
    <property type="entry name" value="AhpD-like"/>
    <property type="match status" value="1"/>
</dbReference>
<evidence type="ECO:0000313" key="2">
    <source>
        <dbReference type="EMBL" id="MBE1558202.1"/>
    </source>
</evidence>
<dbReference type="Proteomes" id="UP000661607">
    <property type="component" value="Unassembled WGS sequence"/>
</dbReference>
<dbReference type="RefSeq" id="WP_192773659.1">
    <property type="nucleotide sequence ID" value="NZ_BAAASY010000036.1"/>
</dbReference>
<dbReference type="SUPFAM" id="SSF69118">
    <property type="entry name" value="AhpD-like"/>
    <property type="match status" value="1"/>
</dbReference>
<evidence type="ECO:0000313" key="3">
    <source>
        <dbReference type="Proteomes" id="UP000661607"/>
    </source>
</evidence>
<dbReference type="InterPro" id="IPR004675">
    <property type="entry name" value="AhpD_core"/>
</dbReference>
<dbReference type="NCBIfam" id="TIGR00778">
    <property type="entry name" value="ahpD_dom"/>
    <property type="match status" value="1"/>
</dbReference>
<comment type="caution">
    <text evidence="2">The sequence shown here is derived from an EMBL/GenBank/DDBJ whole genome shotgun (WGS) entry which is preliminary data.</text>
</comment>
<dbReference type="PANTHER" id="PTHR35446:SF2">
    <property type="entry name" value="CARBOXYMUCONOLACTONE DECARBOXYLASE-LIKE DOMAIN-CONTAINING PROTEIN"/>
    <property type="match status" value="1"/>
</dbReference>
<sequence>MTRFVTPVGKNVRTGLVGQVYAQVKAEFGFVGDLFTAVSPAPEVLAATWALLRESLLAGPSSRTDKEVIALGVSVANRCPFCVDAHTVFLHATGDHALGEAIARGERPAHPRHALLLDWARRERPADRPADQVGTALAFHFVNRMVSALVGENLFPGGTASSPFVRRAAGRAMARTVRRRRVPGLSLTFVPRGSAPPWAEGSPVGRAYAALRAATMGEALSGTARKVVRAVVDEHDAGHPPLGTAWLEGPLAALPERERPATRLALLAALAPYRIIEGDVAAWPVADSELVRLLAFGAFAAVEHVERAITSARPGTPPVPSSATASP</sequence>
<dbReference type="PANTHER" id="PTHR35446">
    <property type="entry name" value="SI:CH211-175M2.5"/>
    <property type="match status" value="1"/>
</dbReference>
<accession>A0ABR9K868</accession>
<dbReference type="InterPro" id="IPR003779">
    <property type="entry name" value="CMD-like"/>
</dbReference>
<reference evidence="2 3" key="1">
    <citation type="submission" date="2020-10" db="EMBL/GenBank/DDBJ databases">
        <title>Sequencing the genomes of 1000 actinobacteria strains.</title>
        <authorList>
            <person name="Klenk H.-P."/>
        </authorList>
    </citation>
    <scope>NUCLEOTIDE SEQUENCE [LARGE SCALE GENOMIC DNA]</scope>
    <source>
        <strain evidence="2 3">DSM 43748</strain>
    </source>
</reference>
<organism evidence="2 3">
    <name type="scientific">Nonomuraea africana</name>
    <dbReference type="NCBI Taxonomy" id="46171"/>
    <lineage>
        <taxon>Bacteria</taxon>
        <taxon>Bacillati</taxon>
        <taxon>Actinomycetota</taxon>
        <taxon>Actinomycetes</taxon>
        <taxon>Streptosporangiales</taxon>
        <taxon>Streptosporangiaceae</taxon>
        <taxon>Nonomuraea</taxon>
    </lineage>
</organism>
<dbReference type="EMBL" id="JADBEF010000001">
    <property type="protein sequence ID" value="MBE1558202.1"/>
    <property type="molecule type" value="Genomic_DNA"/>
</dbReference>
<feature type="domain" description="Carboxymuconolactone decarboxylase-like" evidence="1">
    <location>
        <begin position="43"/>
        <end position="89"/>
    </location>
</feature>
<gene>
    <name evidence="2" type="ORF">H4W81_000981</name>
</gene>
<evidence type="ECO:0000259" key="1">
    <source>
        <dbReference type="Pfam" id="PF02627"/>
    </source>
</evidence>
<keyword evidence="3" id="KW-1185">Reference proteome</keyword>
<dbReference type="Pfam" id="PF02627">
    <property type="entry name" value="CMD"/>
    <property type="match status" value="1"/>
</dbReference>
<protein>
    <submittedName>
        <fullName evidence="2">AhpD family alkylhydroperoxidase</fullName>
    </submittedName>
</protein>